<evidence type="ECO:0000313" key="3">
    <source>
        <dbReference type="EMBL" id="SFC93674.1"/>
    </source>
</evidence>
<keyword evidence="2" id="KW-1133">Transmembrane helix</keyword>
<dbReference type="OrthoDB" id="9151209at2"/>
<keyword evidence="4" id="KW-1185">Reference proteome</keyword>
<dbReference type="EMBL" id="FOMJ01000001">
    <property type="protein sequence ID" value="SFC93674.1"/>
    <property type="molecule type" value="Genomic_DNA"/>
</dbReference>
<evidence type="ECO:0000256" key="2">
    <source>
        <dbReference type="SAM" id="Phobius"/>
    </source>
</evidence>
<reference evidence="3 4" key="1">
    <citation type="submission" date="2016-10" db="EMBL/GenBank/DDBJ databases">
        <authorList>
            <person name="de Groot N.N."/>
        </authorList>
    </citation>
    <scope>NUCLEOTIDE SEQUENCE [LARGE SCALE GENOMIC DNA]</scope>
    <source>
        <strain evidence="3 4">HL3</strain>
    </source>
</reference>
<gene>
    <name evidence="3" type="ORF">SAMN05660831_00150</name>
</gene>
<dbReference type="STRING" id="1123397.SAMN05660831_00150"/>
<evidence type="ECO:0000313" key="4">
    <source>
        <dbReference type="Proteomes" id="UP000198611"/>
    </source>
</evidence>
<keyword evidence="2" id="KW-0812">Transmembrane</keyword>
<keyword evidence="1" id="KW-0175">Coiled coil</keyword>
<feature type="coiled-coil region" evidence="1">
    <location>
        <begin position="58"/>
        <end position="111"/>
    </location>
</feature>
<proteinExistence type="predicted"/>
<dbReference type="RefSeq" id="WP_093426845.1">
    <property type="nucleotide sequence ID" value="NZ_FOMJ01000001.1"/>
</dbReference>
<dbReference type="AlphaFoldDB" id="A0A1I1N7I0"/>
<dbReference type="Proteomes" id="UP000198611">
    <property type="component" value="Unassembled WGS sequence"/>
</dbReference>
<organism evidence="3 4">
    <name type="scientific">Thiohalospira halophila DSM 15071</name>
    <dbReference type="NCBI Taxonomy" id="1123397"/>
    <lineage>
        <taxon>Bacteria</taxon>
        <taxon>Pseudomonadati</taxon>
        <taxon>Pseudomonadota</taxon>
        <taxon>Gammaproteobacteria</taxon>
        <taxon>Thiohalospirales</taxon>
        <taxon>Thiohalospiraceae</taxon>
        <taxon>Thiohalospira</taxon>
    </lineage>
</organism>
<evidence type="ECO:0000256" key="1">
    <source>
        <dbReference type="SAM" id="Coils"/>
    </source>
</evidence>
<feature type="transmembrane region" description="Helical" evidence="2">
    <location>
        <begin position="25"/>
        <end position="48"/>
    </location>
</feature>
<keyword evidence="2" id="KW-0472">Membrane</keyword>
<name>A0A1I1N7I0_9GAMM</name>
<accession>A0A1I1N7I0</accession>
<sequence length="218" mass="24992">MRERLRALGERAAGWVEGRGRRERLLGLLALVAATGGIWWLMLGSAWVDRTAAAEVRIADAREAQAQVAEEVNELATRLEQDPDEAVRTEIREIRARIDELTAELRDLTADLIPPDRMKQVLRRLLRTDAGTRLIALRTRPTQTILEPDERGPGIYRHGVELVFEADYGATTAWLERVEDLPWRFGWQRLEYEVIDHPRARVTLRLFTLSGHEDWLGV</sequence>
<protein>
    <submittedName>
        <fullName evidence="3">MSHA biogenesis protein MshJ</fullName>
    </submittedName>
</protein>